<comment type="subunit">
    <text evidence="2">Homodimer.</text>
</comment>
<dbReference type="NCBIfam" id="NF001273">
    <property type="entry name" value="PRK00230.1"/>
    <property type="match status" value="1"/>
</dbReference>
<feature type="domain" description="Orotidine 5'-phosphate decarboxylase" evidence="6">
    <location>
        <begin position="14"/>
        <end position="231"/>
    </location>
</feature>
<dbReference type="Pfam" id="PF00215">
    <property type="entry name" value="OMPdecase"/>
    <property type="match status" value="1"/>
</dbReference>
<keyword evidence="2 5" id="KW-0456">Lyase</keyword>
<keyword evidence="2 5" id="KW-0210">Decarboxylase</keyword>
<dbReference type="GO" id="GO:0044205">
    <property type="term" value="P:'de novo' UMP biosynthetic process"/>
    <property type="evidence" value="ECO:0007669"/>
    <property type="project" value="UniProtKB-UniRule"/>
</dbReference>
<comment type="function">
    <text evidence="1 2">Catalyzes the decarboxylation of orotidine 5'-monophosphate (OMP) to uridine 5'-monophosphate (UMP).</text>
</comment>
<reference evidence="7" key="1">
    <citation type="submission" date="2020-09" db="EMBL/GenBank/DDBJ databases">
        <title>Desulfogranum mesoprofundum gen. nov., sp. nov., a novel mesophilic, sulfate-reducing chemolithoautotroph isolated from a deep-sea hydrothermal vent chimney in the Suiyo Seamount.</title>
        <authorList>
            <person name="Hashimoto Y."/>
            <person name="Nakagawa S."/>
        </authorList>
    </citation>
    <scope>NUCLEOTIDE SEQUENCE</scope>
    <source>
        <strain evidence="7">KT2</strain>
    </source>
</reference>
<dbReference type="PROSITE" id="PS00156">
    <property type="entry name" value="OMPDECASE"/>
    <property type="match status" value="1"/>
</dbReference>
<keyword evidence="8" id="KW-1185">Reference proteome</keyword>
<dbReference type="GO" id="GO:0004590">
    <property type="term" value="F:orotidine-5'-phosphate decarboxylase activity"/>
    <property type="evidence" value="ECO:0007669"/>
    <property type="project" value="UniProtKB-UniRule"/>
</dbReference>
<dbReference type="PANTHER" id="PTHR32119">
    <property type="entry name" value="OROTIDINE 5'-PHOSPHATE DECARBOXYLASE"/>
    <property type="match status" value="1"/>
</dbReference>
<dbReference type="Proteomes" id="UP000826725">
    <property type="component" value="Chromosome"/>
</dbReference>
<dbReference type="UniPathway" id="UPA00070">
    <property type="reaction ID" value="UER00120"/>
</dbReference>
<feature type="active site" description="For OMPdecase activity" evidence="3">
    <location>
        <position position="69"/>
    </location>
</feature>
<feature type="active site" description="Proton donor" evidence="2">
    <location>
        <position position="71"/>
    </location>
</feature>
<feature type="binding site" evidence="2 4">
    <location>
        <position position="122"/>
    </location>
    <ligand>
        <name>substrate</name>
    </ligand>
</feature>
<comment type="catalytic activity">
    <reaction evidence="2 5">
        <text>orotidine 5'-phosphate + H(+) = UMP + CO2</text>
        <dbReference type="Rhea" id="RHEA:11596"/>
        <dbReference type="ChEBI" id="CHEBI:15378"/>
        <dbReference type="ChEBI" id="CHEBI:16526"/>
        <dbReference type="ChEBI" id="CHEBI:57538"/>
        <dbReference type="ChEBI" id="CHEBI:57865"/>
        <dbReference type="EC" id="4.1.1.23"/>
    </reaction>
</comment>
<feature type="active site" description="For OMPdecase activity" evidence="3">
    <location>
        <position position="71"/>
    </location>
</feature>
<dbReference type="InterPro" id="IPR047596">
    <property type="entry name" value="OMPdecase_bac"/>
</dbReference>
<sequence length="242" mass="26388">MNNLANPAVPLNERIIVALDVPTPAGAKEIVKQCESHVGFFKVGLQLFMASWFEMVDWLVDRGHKVMLDLKFFDIPETVRLAVEQVNSRGVSFATIHGNDPIIRAAVSARGDMKLLAVTVLTSFGEEDMRAMGMTRSIEDLVFFRAKRALDLGCDGVVSSGLEAEKMRDSLGEKLIIVTPGIRPGANVEESDDDQKRIVTAGTAIKNGANHVVVGRPITGAAEPIRVIESMQQDIIRFTGES</sequence>
<dbReference type="InterPro" id="IPR014732">
    <property type="entry name" value="OMPdecase"/>
</dbReference>
<evidence type="ECO:0000313" key="8">
    <source>
        <dbReference type="Proteomes" id="UP000826725"/>
    </source>
</evidence>
<evidence type="ECO:0000256" key="2">
    <source>
        <dbReference type="HAMAP-Rule" id="MF_01200"/>
    </source>
</evidence>
<dbReference type="SMART" id="SM00934">
    <property type="entry name" value="OMPdecase"/>
    <property type="match status" value="1"/>
</dbReference>
<dbReference type="HAMAP" id="MF_01200_B">
    <property type="entry name" value="OMPdecase_type1_B"/>
    <property type="match status" value="1"/>
</dbReference>
<dbReference type="GO" id="GO:0006207">
    <property type="term" value="P:'de novo' pyrimidine nucleobase biosynthetic process"/>
    <property type="evidence" value="ECO:0007669"/>
    <property type="project" value="InterPro"/>
</dbReference>
<evidence type="ECO:0000259" key="6">
    <source>
        <dbReference type="SMART" id="SM00934"/>
    </source>
</evidence>
<comment type="pathway">
    <text evidence="2 5">Pyrimidine metabolism; UMP biosynthesis via de novo pathway; UMP from orotate: step 2/2.</text>
</comment>
<feature type="binding site" evidence="2 4">
    <location>
        <position position="216"/>
    </location>
    <ligand>
        <name>substrate</name>
    </ligand>
</feature>
<dbReference type="KEGG" id="dbk:DGMP_33490"/>
<feature type="active site" description="For OMPdecase activity" evidence="3">
    <location>
        <position position="74"/>
    </location>
</feature>
<dbReference type="CDD" id="cd04725">
    <property type="entry name" value="OMP_decarboxylase_like"/>
    <property type="match status" value="1"/>
</dbReference>
<accession>A0A8D5FL88</accession>
<feature type="binding site" evidence="2 4">
    <location>
        <position position="42"/>
    </location>
    <ligand>
        <name>substrate</name>
    </ligand>
</feature>
<name>A0A8D5FL88_9BACT</name>
<dbReference type="EMBL" id="AP024086">
    <property type="protein sequence ID" value="BCL62656.1"/>
    <property type="molecule type" value="Genomic_DNA"/>
</dbReference>
<feature type="binding site" evidence="2">
    <location>
        <begin position="69"/>
        <end position="78"/>
    </location>
    <ligand>
        <name>substrate</name>
    </ligand>
</feature>
<feature type="binding site" evidence="2 4">
    <location>
        <position position="195"/>
    </location>
    <ligand>
        <name>substrate</name>
    </ligand>
</feature>
<dbReference type="NCBIfam" id="TIGR01740">
    <property type="entry name" value="pyrF"/>
    <property type="match status" value="1"/>
</dbReference>
<feature type="binding site" evidence="2 4">
    <location>
        <position position="20"/>
    </location>
    <ligand>
        <name>substrate</name>
    </ligand>
</feature>
<protein>
    <recommendedName>
        <fullName evidence="2">Orotidine 5'-phosphate decarboxylase</fullName>
        <ecNumber evidence="2">4.1.1.23</ecNumber>
    </recommendedName>
    <alternativeName>
        <fullName evidence="2">OMP decarboxylase</fullName>
        <shortName evidence="2">OMPDCase</shortName>
        <shortName evidence="2">OMPdecase</shortName>
    </alternativeName>
</protein>
<dbReference type="PANTHER" id="PTHR32119:SF2">
    <property type="entry name" value="OROTIDINE 5'-PHOSPHATE DECARBOXYLASE"/>
    <property type="match status" value="1"/>
</dbReference>
<evidence type="ECO:0000313" key="7">
    <source>
        <dbReference type="EMBL" id="BCL62656.1"/>
    </source>
</evidence>
<evidence type="ECO:0000256" key="1">
    <source>
        <dbReference type="ARBA" id="ARBA00002356"/>
    </source>
</evidence>
<dbReference type="RefSeq" id="WP_228854985.1">
    <property type="nucleotide sequence ID" value="NZ_AP024086.1"/>
</dbReference>
<dbReference type="InterPro" id="IPR018089">
    <property type="entry name" value="OMPdecase_AS"/>
</dbReference>
<proteinExistence type="inferred from homology"/>
<evidence type="ECO:0000256" key="4">
    <source>
        <dbReference type="PIRSR" id="PIRSR614732-2"/>
    </source>
</evidence>
<dbReference type="EC" id="4.1.1.23" evidence="2"/>
<evidence type="ECO:0000256" key="5">
    <source>
        <dbReference type="RuleBase" id="RU000512"/>
    </source>
</evidence>
<dbReference type="InterPro" id="IPR001754">
    <property type="entry name" value="OMPdeCOase_dom"/>
</dbReference>
<gene>
    <name evidence="2 7" type="primary">pyrF</name>
    <name evidence="7" type="ORF">DGMP_33490</name>
</gene>
<feature type="binding site" evidence="2 4">
    <location>
        <position position="215"/>
    </location>
    <ligand>
        <name>substrate</name>
    </ligand>
</feature>
<comment type="similarity">
    <text evidence="2">Belongs to the OMP decarboxylase family. Type 1 subfamily.</text>
</comment>
<organism evidence="7 8">
    <name type="scientific">Desulfomarina profundi</name>
    <dbReference type="NCBI Taxonomy" id="2772557"/>
    <lineage>
        <taxon>Bacteria</taxon>
        <taxon>Pseudomonadati</taxon>
        <taxon>Thermodesulfobacteriota</taxon>
        <taxon>Desulfobulbia</taxon>
        <taxon>Desulfobulbales</taxon>
        <taxon>Desulfobulbaceae</taxon>
        <taxon>Desulfomarina</taxon>
    </lineage>
</organism>
<keyword evidence="2 5" id="KW-0665">Pyrimidine biosynthesis</keyword>
<dbReference type="GO" id="GO:0005829">
    <property type="term" value="C:cytosol"/>
    <property type="evidence" value="ECO:0007669"/>
    <property type="project" value="TreeGrafter"/>
</dbReference>
<dbReference type="AlphaFoldDB" id="A0A8D5FL88"/>
<feature type="binding site" evidence="2 4">
    <location>
        <position position="183"/>
    </location>
    <ligand>
        <name>substrate</name>
    </ligand>
</feature>
<evidence type="ECO:0000256" key="3">
    <source>
        <dbReference type="PIRSR" id="PIRSR614732-1"/>
    </source>
</evidence>